<dbReference type="Gene3D" id="1.25.40.20">
    <property type="entry name" value="Ankyrin repeat-containing domain"/>
    <property type="match status" value="1"/>
</dbReference>
<proteinExistence type="predicted"/>
<comment type="caution">
    <text evidence="1">The sequence shown here is derived from an EMBL/GenBank/DDBJ whole genome shotgun (WGS) entry which is preliminary data.</text>
</comment>
<protein>
    <submittedName>
        <fullName evidence="1">Putative ankyrin repeat region domain-containing protein</fullName>
    </submittedName>
</protein>
<dbReference type="Proteomes" id="UP000602510">
    <property type="component" value="Unassembled WGS sequence"/>
</dbReference>
<dbReference type="AlphaFoldDB" id="A0A833RXT3"/>
<evidence type="ECO:0000313" key="2">
    <source>
        <dbReference type="Proteomes" id="UP000602510"/>
    </source>
</evidence>
<keyword evidence="2" id="KW-1185">Reference proteome</keyword>
<dbReference type="InterPro" id="IPR052050">
    <property type="entry name" value="SecEffector_AnkRepeat"/>
</dbReference>
<evidence type="ECO:0000313" key="1">
    <source>
        <dbReference type="EMBL" id="KAF4035292.1"/>
    </source>
</evidence>
<organism evidence="1 2">
    <name type="scientific">Phytophthora infestans</name>
    <name type="common">Potato late blight agent</name>
    <name type="synonym">Botrytis infestans</name>
    <dbReference type="NCBI Taxonomy" id="4787"/>
    <lineage>
        <taxon>Eukaryota</taxon>
        <taxon>Sar</taxon>
        <taxon>Stramenopiles</taxon>
        <taxon>Oomycota</taxon>
        <taxon>Peronosporomycetes</taxon>
        <taxon>Peronosporales</taxon>
        <taxon>Peronosporaceae</taxon>
        <taxon>Phytophthora</taxon>
    </lineage>
</organism>
<dbReference type="PANTHER" id="PTHR46586">
    <property type="entry name" value="ANKYRIN REPEAT-CONTAINING PROTEIN"/>
    <property type="match status" value="1"/>
</dbReference>
<reference evidence="1" key="1">
    <citation type="submission" date="2020-04" db="EMBL/GenBank/DDBJ databases">
        <title>Hybrid Assembly of Korean Phytophthora infestans isolates.</title>
        <authorList>
            <person name="Prokchorchik M."/>
            <person name="Lee Y."/>
            <person name="Seo J."/>
            <person name="Cho J.-H."/>
            <person name="Park Y.-E."/>
            <person name="Jang D.-C."/>
            <person name="Im J.-S."/>
            <person name="Choi J.-G."/>
            <person name="Park H.-J."/>
            <person name="Lee G.-B."/>
            <person name="Lee Y.-G."/>
            <person name="Hong S.-Y."/>
            <person name="Cho K."/>
            <person name="Sohn K.H."/>
        </authorList>
    </citation>
    <scope>NUCLEOTIDE SEQUENCE</scope>
    <source>
        <strain evidence="1">KR_1_A1</strain>
    </source>
</reference>
<name>A0A833RXT3_PHYIN</name>
<dbReference type="PANTHER" id="PTHR46586:SF3">
    <property type="entry name" value="ANKYRIN REPEAT-CONTAINING PROTEIN"/>
    <property type="match status" value="1"/>
</dbReference>
<dbReference type="EMBL" id="WSZM01000325">
    <property type="protein sequence ID" value="KAF4035292.1"/>
    <property type="molecule type" value="Genomic_DNA"/>
</dbReference>
<dbReference type="InterPro" id="IPR002110">
    <property type="entry name" value="Ankyrin_rpt"/>
</dbReference>
<gene>
    <name evidence="1" type="ORF">GN244_ATG12698</name>
</gene>
<sequence length="190" mass="21591">MSAAVRSRRSDIIRWQYRYYCTVRAVVAKGRFDDLQWLVHQEKIITFVPIAAQNGYLVIVRWVVELTQQKHTTSERVVVAVVMLAIHAAAFHGHLEVAKYLREIARCGEWTLLCREASSRQQTRGLHNRWLLSGGQMATSILNRRAAMDGAPLSGCLELVQWLHQYRTEGCTSKAMDNAAMNGRGEMASF</sequence>
<dbReference type="InterPro" id="IPR036770">
    <property type="entry name" value="Ankyrin_rpt-contain_sf"/>
</dbReference>
<dbReference type="Pfam" id="PF13637">
    <property type="entry name" value="Ank_4"/>
    <property type="match status" value="1"/>
</dbReference>
<accession>A0A833RXT3</accession>